<gene>
    <name evidence="1" type="ORF">FIBSPDRAFT_306344</name>
</gene>
<keyword evidence="2" id="KW-1185">Reference proteome</keyword>
<reference evidence="1 2" key="1">
    <citation type="journal article" date="2016" name="Mol. Biol. Evol.">
        <title>Comparative Genomics of Early-Diverging Mushroom-Forming Fungi Provides Insights into the Origins of Lignocellulose Decay Capabilities.</title>
        <authorList>
            <person name="Nagy L.G."/>
            <person name="Riley R."/>
            <person name="Tritt A."/>
            <person name="Adam C."/>
            <person name="Daum C."/>
            <person name="Floudas D."/>
            <person name="Sun H."/>
            <person name="Yadav J.S."/>
            <person name="Pangilinan J."/>
            <person name="Larsson K.H."/>
            <person name="Matsuura K."/>
            <person name="Barry K."/>
            <person name="Labutti K."/>
            <person name="Kuo R."/>
            <person name="Ohm R.A."/>
            <person name="Bhattacharya S.S."/>
            <person name="Shirouzu T."/>
            <person name="Yoshinaga Y."/>
            <person name="Martin F.M."/>
            <person name="Grigoriev I.V."/>
            <person name="Hibbett D.S."/>
        </authorList>
    </citation>
    <scope>NUCLEOTIDE SEQUENCE [LARGE SCALE GENOMIC DNA]</scope>
    <source>
        <strain evidence="1 2">CBS 109695</strain>
    </source>
</reference>
<proteinExistence type="predicted"/>
<evidence type="ECO:0000313" key="2">
    <source>
        <dbReference type="Proteomes" id="UP000076532"/>
    </source>
</evidence>
<evidence type="ECO:0000313" key="1">
    <source>
        <dbReference type="EMBL" id="KZP33411.1"/>
    </source>
</evidence>
<dbReference type="EMBL" id="KV417482">
    <property type="protein sequence ID" value="KZP33411.1"/>
    <property type="molecule type" value="Genomic_DNA"/>
</dbReference>
<dbReference type="AlphaFoldDB" id="A0A166W5V5"/>
<sequence length="98" mass="11665">MWNKSSAGNGWVQWLGRTHEGVSYVEYWVRRIMHRCVVQQRESWRYKYDRRQESPNISIASKSRYQGFTVFTILTLYIGCHRCERNTCPDGDLLSVSE</sequence>
<protein>
    <submittedName>
        <fullName evidence="1">Uncharacterized protein</fullName>
    </submittedName>
</protein>
<accession>A0A166W5V5</accession>
<name>A0A166W5V5_9AGAM</name>
<dbReference type="Proteomes" id="UP000076532">
    <property type="component" value="Unassembled WGS sequence"/>
</dbReference>
<organism evidence="1 2">
    <name type="scientific">Athelia psychrophila</name>
    <dbReference type="NCBI Taxonomy" id="1759441"/>
    <lineage>
        <taxon>Eukaryota</taxon>
        <taxon>Fungi</taxon>
        <taxon>Dikarya</taxon>
        <taxon>Basidiomycota</taxon>
        <taxon>Agaricomycotina</taxon>
        <taxon>Agaricomycetes</taxon>
        <taxon>Agaricomycetidae</taxon>
        <taxon>Atheliales</taxon>
        <taxon>Atheliaceae</taxon>
        <taxon>Athelia</taxon>
    </lineage>
</organism>